<keyword evidence="2" id="KW-1185">Reference proteome</keyword>
<reference evidence="2" key="1">
    <citation type="journal article" date="2011" name="PLoS Genet.">
        <title>Genomic analysis of the necrotrophic fungal pathogens Sclerotinia sclerotiorum and Botrytis cinerea.</title>
        <authorList>
            <person name="Amselem J."/>
            <person name="Cuomo C.A."/>
            <person name="van Kan J.A."/>
            <person name="Viaud M."/>
            <person name="Benito E.P."/>
            <person name="Couloux A."/>
            <person name="Coutinho P.M."/>
            <person name="de Vries R.P."/>
            <person name="Dyer P.S."/>
            <person name="Fillinger S."/>
            <person name="Fournier E."/>
            <person name="Gout L."/>
            <person name="Hahn M."/>
            <person name="Kohn L."/>
            <person name="Lapalu N."/>
            <person name="Plummer K.M."/>
            <person name="Pradier J.M."/>
            <person name="Quevillon E."/>
            <person name="Sharon A."/>
            <person name="Simon A."/>
            <person name="ten Have A."/>
            <person name="Tudzynski B."/>
            <person name="Tudzynski P."/>
            <person name="Wincker P."/>
            <person name="Andrew M."/>
            <person name="Anthouard V."/>
            <person name="Beever R.E."/>
            <person name="Beffa R."/>
            <person name="Benoit I."/>
            <person name="Bouzid O."/>
            <person name="Brault B."/>
            <person name="Chen Z."/>
            <person name="Choquer M."/>
            <person name="Collemare J."/>
            <person name="Cotton P."/>
            <person name="Danchin E.G."/>
            <person name="Da Silva C."/>
            <person name="Gautier A."/>
            <person name="Giraud C."/>
            <person name="Giraud T."/>
            <person name="Gonzalez C."/>
            <person name="Grossetete S."/>
            <person name="Guldener U."/>
            <person name="Henrissat B."/>
            <person name="Howlett B.J."/>
            <person name="Kodira C."/>
            <person name="Kretschmer M."/>
            <person name="Lappartient A."/>
            <person name="Leroch M."/>
            <person name="Levis C."/>
            <person name="Mauceli E."/>
            <person name="Neuveglise C."/>
            <person name="Oeser B."/>
            <person name="Pearson M."/>
            <person name="Poulain J."/>
            <person name="Poussereau N."/>
            <person name="Quesneville H."/>
            <person name="Rascle C."/>
            <person name="Schumacher J."/>
            <person name="Segurens B."/>
            <person name="Sexton A."/>
            <person name="Silva E."/>
            <person name="Sirven C."/>
            <person name="Soanes D.M."/>
            <person name="Talbot N.J."/>
            <person name="Templeton M."/>
            <person name="Yandava C."/>
            <person name="Yarden O."/>
            <person name="Zeng Q."/>
            <person name="Rollins J.A."/>
            <person name="Lebrun M.H."/>
            <person name="Dickman M."/>
        </authorList>
    </citation>
    <scope>NUCLEOTIDE SEQUENCE [LARGE SCALE GENOMIC DNA]</scope>
    <source>
        <strain evidence="2">ATCC 18683 / 1980 / Ss-1</strain>
    </source>
</reference>
<dbReference type="KEGG" id="ssl:SS1G_04277"/>
<dbReference type="InParanoid" id="A7EG36"/>
<dbReference type="HOGENOM" id="CLU_2387507_0_0_1"/>
<evidence type="ECO:0000313" key="2">
    <source>
        <dbReference type="Proteomes" id="UP000001312"/>
    </source>
</evidence>
<accession>A7EG36</accession>
<proteinExistence type="predicted"/>
<dbReference type="GeneID" id="5491018"/>
<evidence type="ECO:0000313" key="1">
    <source>
        <dbReference type="EMBL" id="EDO01802.1"/>
    </source>
</evidence>
<name>A7EG36_SCLS1</name>
<gene>
    <name evidence="1" type="ORF">SS1G_04277</name>
</gene>
<dbReference type="RefSeq" id="XP_001594470.1">
    <property type="nucleotide sequence ID" value="XM_001594420.1"/>
</dbReference>
<protein>
    <submittedName>
        <fullName evidence="1">Uncharacterized protein</fullName>
    </submittedName>
</protein>
<sequence length="94" mass="10805">MRYPIPACKITRHLQSLFTNYLAKRGDTILNCIESKNLSNQARIIESPQPFLQTLPSRKVSLKRTMERLASSRRTVNRYLFTATADVIANHITN</sequence>
<organism evidence="1 2">
    <name type="scientific">Sclerotinia sclerotiorum (strain ATCC 18683 / 1980 / Ss-1)</name>
    <name type="common">White mold</name>
    <name type="synonym">Whetzelinia sclerotiorum</name>
    <dbReference type="NCBI Taxonomy" id="665079"/>
    <lineage>
        <taxon>Eukaryota</taxon>
        <taxon>Fungi</taxon>
        <taxon>Dikarya</taxon>
        <taxon>Ascomycota</taxon>
        <taxon>Pezizomycotina</taxon>
        <taxon>Leotiomycetes</taxon>
        <taxon>Helotiales</taxon>
        <taxon>Sclerotiniaceae</taxon>
        <taxon>Sclerotinia</taxon>
    </lineage>
</organism>
<dbReference type="AlphaFoldDB" id="A7EG36"/>
<dbReference type="Proteomes" id="UP000001312">
    <property type="component" value="Unassembled WGS sequence"/>
</dbReference>
<dbReference type="EMBL" id="CH476625">
    <property type="protein sequence ID" value="EDO01802.1"/>
    <property type="molecule type" value="Genomic_DNA"/>
</dbReference>